<dbReference type="EMBL" id="SNRW01004198">
    <property type="protein sequence ID" value="KAA6387897.1"/>
    <property type="molecule type" value="Genomic_DNA"/>
</dbReference>
<comment type="caution">
    <text evidence="2">The sequence shown here is derived from an EMBL/GenBank/DDBJ whole genome shotgun (WGS) entry which is preliminary data.</text>
</comment>
<protein>
    <submittedName>
        <fullName evidence="2">Arginine deiminase</fullName>
    </submittedName>
</protein>
<dbReference type="Proteomes" id="UP000324800">
    <property type="component" value="Unassembled WGS sequence"/>
</dbReference>
<dbReference type="Gene3D" id="3.75.10.10">
    <property type="entry name" value="L-arginine/glycine Amidinotransferase, Chain A"/>
    <property type="match status" value="1"/>
</dbReference>
<dbReference type="PANTHER" id="PTHR47271:SF2">
    <property type="entry name" value="ARGININE DEIMINASE"/>
    <property type="match status" value="1"/>
</dbReference>
<feature type="region of interest" description="Disordered" evidence="1">
    <location>
        <begin position="352"/>
        <end position="400"/>
    </location>
</feature>
<accession>A0A5J4VZ16</accession>
<feature type="region of interest" description="Disordered" evidence="1">
    <location>
        <begin position="663"/>
        <end position="685"/>
    </location>
</feature>
<reference evidence="2 3" key="1">
    <citation type="submission" date="2019-03" db="EMBL/GenBank/DDBJ databases">
        <title>Single cell metagenomics reveals metabolic interactions within the superorganism composed of flagellate Streblomastix strix and complex community of Bacteroidetes bacteria on its surface.</title>
        <authorList>
            <person name="Treitli S.C."/>
            <person name="Kolisko M."/>
            <person name="Husnik F."/>
            <person name="Keeling P."/>
            <person name="Hampl V."/>
        </authorList>
    </citation>
    <scope>NUCLEOTIDE SEQUENCE [LARGE SCALE GENOMIC DNA]</scope>
    <source>
        <strain evidence="2">ST1C</strain>
    </source>
</reference>
<dbReference type="AlphaFoldDB" id="A0A5J4VZ16"/>
<dbReference type="PANTHER" id="PTHR47271">
    <property type="entry name" value="ARGININE DEIMINASE"/>
    <property type="match status" value="1"/>
</dbReference>
<name>A0A5J4VZ16_9EUKA</name>
<organism evidence="2 3">
    <name type="scientific">Streblomastix strix</name>
    <dbReference type="NCBI Taxonomy" id="222440"/>
    <lineage>
        <taxon>Eukaryota</taxon>
        <taxon>Metamonada</taxon>
        <taxon>Preaxostyla</taxon>
        <taxon>Oxymonadida</taxon>
        <taxon>Streblomastigidae</taxon>
        <taxon>Streblomastix</taxon>
    </lineage>
</organism>
<dbReference type="GO" id="GO:0016990">
    <property type="term" value="F:arginine deiminase activity"/>
    <property type="evidence" value="ECO:0007669"/>
    <property type="project" value="TreeGrafter"/>
</dbReference>
<feature type="region of interest" description="Disordered" evidence="1">
    <location>
        <begin position="542"/>
        <end position="561"/>
    </location>
</feature>
<sequence>MASTPQIAEFGIALQPRFNRLWSVQQSLGHMSCVQNSETDIPALVITHEPEFPQTIGSMHPDLFLFARAIDMHSAVDQHRKFRELIRRKTNSLVLTVREVLLMGTNDYRQRYELEQLAQKSIQYKLDNEIKTNELREEDNLLLQSNYKEEALNKLTEEQLVDVILSQPSVIVQKRKGDEEGIESSIVEMKPLTNLTFCRDQQITTRKGVVIGSMRRIQREIESQVMEFVFKKLNIPIIHRLPKVDGEDRLCLEGGDFLPAGDHCFIGCGLRTNKKAIEYMLKHDLFGTETVVVVEDRTDCHMDRMHLDTVFSIADEKICILSDDISGPKAIPKRKRVVTEYKRIREKEKDQKKLILKDKEKDNQKEQQKDGEQSRENEDDKNDDKKEDEKEKHKYQGKEKEKEKKEIIGNYYVGAKEIEFGQYLTNNLQYTIIPIPAHVQLKLGCNILSLGKGRVICTHEDTARLLVKEEKFKGQIYLIPFDEIIAMNGGVHCATFLIRHPPSFVYTSPYNNALISQSSQMQQQLYPFQTTSPSISQNIQSFFSQGQSPSPDHSPDAQYGSVHVPVGASPSLIYYSQQQQQSQQLQQFQYPYPFIARPQFLPFPINYPGQITSISTVHRKAANQTSSTSNQTEPLLPFQKVSSHQKLQSTELDVSNEQILESGVEADGNLNAAADGGVNDQDDKY</sequence>
<evidence type="ECO:0000313" key="3">
    <source>
        <dbReference type="Proteomes" id="UP000324800"/>
    </source>
</evidence>
<dbReference type="OrthoDB" id="5590314at2759"/>
<dbReference type="Pfam" id="PF02274">
    <property type="entry name" value="ADI"/>
    <property type="match status" value="1"/>
</dbReference>
<proteinExistence type="predicted"/>
<gene>
    <name evidence="2" type="ORF">EZS28_016576</name>
</gene>
<evidence type="ECO:0000313" key="2">
    <source>
        <dbReference type="EMBL" id="KAA6387897.1"/>
    </source>
</evidence>
<evidence type="ECO:0000256" key="1">
    <source>
        <dbReference type="SAM" id="MobiDB-lite"/>
    </source>
</evidence>
<dbReference type="GO" id="GO:0019546">
    <property type="term" value="P:L-arginine deiminase pathway"/>
    <property type="evidence" value="ECO:0007669"/>
    <property type="project" value="TreeGrafter"/>
</dbReference>
<feature type="compositionally biased region" description="Low complexity" evidence="1">
    <location>
        <begin position="542"/>
        <end position="551"/>
    </location>
</feature>
<feature type="compositionally biased region" description="Low complexity" evidence="1">
    <location>
        <begin position="666"/>
        <end position="679"/>
    </location>
</feature>
<dbReference type="SUPFAM" id="SSF55909">
    <property type="entry name" value="Pentein"/>
    <property type="match status" value="2"/>
</dbReference>